<evidence type="ECO:0000313" key="3">
    <source>
        <dbReference type="Proteomes" id="UP001234178"/>
    </source>
</evidence>
<evidence type="ECO:0000256" key="1">
    <source>
        <dbReference type="SAM" id="Phobius"/>
    </source>
</evidence>
<protein>
    <recommendedName>
        <fullName evidence="4">GMP synthase</fullName>
    </recommendedName>
</protein>
<evidence type="ECO:0008006" key="4">
    <source>
        <dbReference type="Google" id="ProtNLM"/>
    </source>
</evidence>
<evidence type="ECO:0000313" key="2">
    <source>
        <dbReference type="EMBL" id="KAK4036723.1"/>
    </source>
</evidence>
<name>A0ABR0B4V1_9CRUS</name>
<keyword evidence="3" id="KW-1185">Reference proteome</keyword>
<reference evidence="2 3" key="1">
    <citation type="journal article" date="2023" name="Nucleic Acids Res.">
        <title>The hologenome of Daphnia magna reveals possible DNA methylation and microbiome-mediated evolution of the host genome.</title>
        <authorList>
            <person name="Chaturvedi A."/>
            <person name="Li X."/>
            <person name="Dhandapani V."/>
            <person name="Marshall H."/>
            <person name="Kissane S."/>
            <person name="Cuenca-Cambronero M."/>
            <person name="Asole G."/>
            <person name="Calvet F."/>
            <person name="Ruiz-Romero M."/>
            <person name="Marangio P."/>
            <person name="Guigo R."/>
            <person name="Rago D."/>
            <person name="Mirbahai L."/>
            <person name="Eastwood N."/>
            <person name="Colbourne J.K."/>
            <person name="Zhou J."/>
            <person name="Mallon E."/>
            <person name="Orsini L."/>
        </authorList>
    </citation>
    <scope>NUCLEOTIDE SEQUENCE [LARGE SCALE GENOMIC DNA]</scope>
    <source>
        <strain evidence="2">LRV0_1</strain>
    </source>
</reference>
<comment type="caution">
    <text evidence="2">The sequence shown here is derived from an EMBL/GenBank/DDBJ whole genome shotgun (WGS) entry which is preliminary data.</text>
</comment>
<gene>
    <name evidence="2" type="ORF">OUZ56_028762</name>
</gene>
<organism evidence="2 3">
    <name type="scientific">Daphnia magna</name>
    <dbReference type="NCBI Taxonomy" id="35525"/>
    <lineage>
        <taxon>Eukaryota</taxon>
        <taxon>Metazoa</taxon>
        <taxon>Ecdysozoa</taxon>
        <taxon>Arthropoda</taxon>
        <taxon>Crustacea</taxon>
        <taxon>Branchiopoda</taxon>
        <taxon>Diplostraca</taxon>
        <taxon>Cladocera</taxon>
        <taxon>Anomopoda</taxon>
        <taxon>Daphniidae</taxon>
        <taxon>Daphnia</taxon>
    </lineage>
</organism>
<proteinExistence type="predicted"/>
<keyword evidence="1" id="KW-0472">Membrane</keyword>
<keyword evidence="1" id="KW-0812">Transmembrane</keyword>
<accession>A0ABR0B4V1</accession>
<sequence length="138" mass="15810">MKATTVLARKLGAEIKIIMHTIGKLDPNGNRLEVATVVFRSRVELCGLRQRRDQLLHLLTVELGSMIAKKCRRLFVIDSFFLFSLGASTRMVLTRPFGSNDNRLTRVQGRHKHKRLCPFEKNVEPIENFLSEAKQVHV</sequence>
<dbReference type="EMBL" id="JAOYFB010000040">
    <property type="protein sequence ID" value="KAK4036723.1"/>
    <property type="molecule type" value="Genomic_DNA"/>
</dbReference>
<dbReference type="Proteomes" id="UP001234178">
    <property type="component" value="Unassembled WGS sequence"/>
</dbReference>
<keyword evidence="1" id="KW-1133">Transmembrane helix</keyword>
<feature type="transmembrane region" description="Helical" evidence="1">
    <location>
        <begin position="74"/>
        <end position="93"/>
    </location>
</feature>